<dbReference type="InterPro" id="IPR013325">
    <property type="entry name" value="RNA_pol_sigma_r2"/>
</dbReference>
<dbReference type="PANTHER" id="PTHR43133:SF66">
    <property type="entry name" value="ECF RNA POLYMERASE SIGMA FACTOR SIGK"/>
    <property type="match status" value="1"/>
</dbReference>
<dbReference type="Proteomes" id="UP001183176">
    <property type="component" value="Unassembled WGS sequence"/>
</dbReference>
<keyword evidence="2" id="KW-0805">Transcription regulation</keyword>
<proteinExistence type="inferred from homology"/>
<keyword evidence="3" id="KW-0731">Sigma factor</keyword>
<comment type="similarity">
    <text evidence="1">Belongs to the sigma-70 factor family. ECF subfamily.</text>
</comment>
<dbReference type="Pfam" id="PF04542">
    <property type="entry name" value="Sigma70_r2"/>
    <property type="match status" value="1"/>
</dbReference>
<dbReference type="InterPro" id="IPR039425">
    <property type="entry name" value="RNA_pol_sigma-70-like"/>
</dbReference>
<organism evidence="8 9">
    <name type="scientific">Jatrophihabitans lederbergiae</name>
    <dbReference type="NCBI Taxonomy" id="3075547"/>
    <lineage>
        <taxon>Bacteria</taxon>
        <taxon>Bacillati</taxon>
        <taxon>Actinomycetota</taxon>
        <taxon>Actinomycetes</taxon>
        <taxon>Jatrophihabitantales</taxon>
        <taxon>Jatrophihabitantaceae</taxon>
        <taxon>Jatrophihabitans</taxon>
    </lineage>
</organism>
<keyword evidence="4" id="KW-0804">Transcription</keyword>
<dbReference type="InterPro" id="IPR007627">
    <property type="entry name" value="RNA_pol_sigma70_r2"/>
</dbReference>
<evidence type="ECO:0000256" key="3">
    <source>
        <dbReference type="ARBA" id="ARBA00023082"/>
    </source>
</evidence>
<protein>
    <submittedName>
        <fullName evidence="8">RNA polymerase sigma factor</fullName>
    </submittedName>
</protein>
<dbReference type="InterPro" id="IPR036388">
    <property type="entry name" value="WH-like_DNA-bd_sf"/>
</dbReference>
<reference evidence="9" key="1">
    <citation type="submission" date="2023-07" db="EMBL/GenBank/DDBJ databases">
        <title>30 novel species of actinomycetes from the DSMZ collection.</title>
        <authorList>
            <person name="Nouioui I."/>
        </authorList>
    </citation>
    <scope>NUCLEOTIDE SEQUENCE [LARGE SCALE GENOMIC DNA]</scope>
    <source>
        <strain evidence="9">DSM 44399</strain>
    </source>
</reference>
<sequence>MPNSADELALAVIAAQHGDEAAFSRVYRLVHPGLLRYLIVQVGTDAEDIASEAWVHVCRDLADFTGDGDGFRGWVATIGRHRALDHIRARGRRPADATPAEAFTGIASADDTPRQAEESLSTATALALIGSLPPDQAEAVLLRTVIGLDAKSAGAVLGKRPGAVRTAAYRGLQKLAKTLEVDEHSQSGRAD</sequence>
<dbReference type="InterPro" id="IPR014284">
    <property type="entry name" value="RNA_pol_sigma-70_dom"/>
</dbReference>
<evidence type="ECO:0000313" key="9">
    <source>
        <dbReference type="Proteomes" id="UP001183176"/>
    </source>
</evidence>
<evidence type="ECO:0000313" key="8">
    <source>
        <dbReference type="EMBL" id="MDT0260531.1"/>
    </source>
</evidence>
<evidence type="ECO:0000259" key="6">
    <source>
        <dbReference type="Pfam" id="PF04542"/>
    </source>
</evidence>
<dbReference type="Pfam" id="PF08281">
    <property type="entry name" value="Sigma70_r4_2"/>
    <property type="match status" value="1"/>
</dbReference>
<feature type="domain" description="RNA polymerase sigma-70 region 2" evidence="6">
    <location>
        <begin position="23"/>
        <end position="93"/>
    </location>
</feature>
<gene>
    <name evidence="8" type="ORF">RM423_03905</name>
</gene>
<dbReference type="NCBIfam" id="TIGR02937">
    <property type="entry name" value="sigma70-ECF"/>
    <property type="match status" value="1"/>
</dbReference>
<feature type="domain" description="RNA polymerase sigma factor 70 region 4 type 2" evidence="7">
    <location>
        <begin position="126"/>
        <end position="175"/>
    </location>
</feature>
<comment type="caution">
    <text evidence="8">The sequence shown here is derived from an EMBL/GenBank/DDBJ whole genome shotgun (WGS) entry which is preliminary data.</text>
</comment>
<dbReference type="InterPro" id="IPR013324">
    <property type="entry name" value="RNA_pol_sigma_r3/r4-like"/>
</dbReference>
<keyword evidence="9" id="KW-1185">Reference proteome</keyword>
<name>A0ABU2J6B6_9ACTN</name>
<evidence type="ECO:0000256" key="1">
    <source>
        <dbReference type="ARBA" id="ARBA00010641"/>
    </source>
</evidence>
<dbReference type="SUPFAM" id="SSF88659">
    <property type="entry name" value="Sigma3 and sigma4 domains of RNA polymerase sigma factors"/>
    <property type="match status" value="1"/>
</dbReference>
<dbReference type="EMBL" id="JAVREH010000003">
    <property type="protein sequence ID" value="MDT0260531.1"/>
    <property type="molecule type" value="Genomic_DNA"/>
</dbReference>
<dbReference type="PANTHER" id="PTHR43133">
    <property type="entry name" value="RNA POLYMERASE ECF-TYPE SIGMA FACTO"/>
    <property type="match status" value="1"/>
</dbReference>
<dbReference type="Gene3D" id="1.10.10.10">
    <property type="entry name" value="Winged helix-like DNA-binding domain superfamily/Winged helix DNA-binding domain"/>
    <property type="match status" value="1"/>
</dbReference>
<dbReference type="InterPro" id="IPR013249">
    <property type="entry name" value="RNA_pol_sigma70_r4_t2"/>
</dbReference>
<evidence type="ECO:0000259" key="7">
    <source>
        <dbReference type="Pfam" id="PF08281"/>
    </source>
</evidence>
<evidence type="ECO:0000256" key="4">
    <source>
        <dbReference type="ARBA" id="ARBA00023163"/>
    </source>
</evidence>
<accession>A0ABU2J6B6</accession>
<dbReference type="SUPFAM" id="SSF88946">
    <property type="entry name" value="Sigma2 domain of RNA polymerase sigma factors"/>
    <property type="match status" value="1"/>
</dbReference>
<evidence type="ECO:0000256" key="5">
    <source>
        <dbReference type="SAM" id="MobiDB-lite"/>
    </source>
</evidence>
<feature type="region of interest" description="Disordered" evidence="5">
    <location>
        <begin position="94"/>
        <end position="117"/>
    </location>
</feature>
<dbReference type="Gene3D" id="1.10.1740.10">
    <property type="match status" value="1"/>
</dbReference>
<evidence type="ECO:0000256" key="2">
    <source>
        <dbReference type="ARBA" id="ARBA00023015"/>
    </source>
</evidence>